<feature type="domain" description="DUF6570" evidence="1">
    <location>
        <begin position="424"/>
        <end position="573"/>
    </location>
</feature>
<keyword evidence="5" id="KW-1185">Reference proteome</keyword>
<evidence type="ECO:0000313" key="5">
    <source>
        <dbReference type="Proteomes" id="UP001152797"/>
    </source>
</evidence>
<comment type="caution">
    <text evidence="2">The sequence shown here is derived from an EMBL/GenBank/DDBJ whole genome shotgun (WGS) entry which is preliminary data.</text>
</comment>
<reference evidence="3" key="2">
    <citation type="submission" date="2024-04" db="EMBL/GenBank/DDBJ databases">
        <authorList>
            <person name="Chen Y."/>
            <person name="Shah S."/>
            <person name="Dougan E. K."/>
            <person name="Thang M."/>
            <person name="Chan C."/>
        </authorList>
    </citation>
    <scope>NUCLEOTIDE SEQUENCE [LARGE SCALE GENOMIC DNA]</scope>
</reference>
<dbReference type="Proteomes" id="UP001152797">
    <property type="component" value="Unassembled WGS sequence"/>
</dbReference>
<evidence type="ECO:0000259" key="1">
    <source>
        <dbReference type="Pfam" id="PF20209"/>
    </source>
</evidence>
<name>A0A9P1CGC1_9DINO</name>
<proteinExistence type="predicted"/>
<dbReference type="OrthoDB" id="444286at2759"/>
<protein>
    <submittedName>
        <fullName evidence="4">ATP-dependent DNA helicase</fullName>
    </submittedName>
</protein>
<keyword evidence="4" id="KW-0067">ATP-binding</keyword>
<sequence length="690" mass="77328">MTQKLLDRAEGPTPREDSVIALGESEDLRMRPTWCHSVLQKRVNMSSKSRSTYNEDLALRMNDSMRDKSFGSRWVSSPQSAVQMTWALISCLLISWDLLTIPMEVFDDEDFTNFLRYVMKKAIGRYRMQGERASAVEDDVCEVLGKLYAMEASPHPRRGWERTVAAIGKCLKRQATLPSKPGGGHWTKEQLDKGVFLPKQHCPFEGCSCGRGQVADETLDHVAEAHYTPEVAEAVQAFGAVAFKAALHTVLNAAVSWSCKQGVPVVSIAQDRRALRVFHESVTHADLQALICFCCGCVHPHLPGEPRQKISWKQAGKPVPGKEEVFETFLGLSPQQIEEFFGMETFLRRFGSCGPGFPNLQEVVWQRELEDWQCIVPFEIGDVRILCNPEDRRCQLEHAADICSQCEVPICCSCQKALQKRSPEMPVRTLSNNLWTGFAAPMLAVEDVSYLEAVLASPCMLSLVCFSLEVKHGNVMLEKAQHQRSRVGARGNITLFPLPLQDIFRELQRQARQGPQLPWVGREIADAVRIVLRTSELTDGRVIMQARVRRKIVVRLIEEAVARGHPAYSNVRMESVMQRALELPEDGVLEELVALARQSRSDMENLQAAKHGTPPLGEREKARAFEGVRPSAVTCTRNAYEEVCAGEVDGRAWQDVAAAVRGEEMHVFTGSEMVDQFTSDFFCQAGKQRV</sequence>
<keyword evidence="4" id="KW-0378">Hydrolase</keyword>
<evidence type="ECO:0000313" key="4">
    <source>
        <dbReference type="EMBL" id="CAL4778267.1"/>
    </source>
</evidence>
<organism evidence="2">
    <name type="scientific">Cladocopium goreaui</name>
    <dbReference type="NCBI Taxonomy" id="2562237"/>
    <lineage>
        <taxon>Eukaryota</taxon>
        <taxon>Sar</taxon>
        <taxon>Alveolata</taxon>
        <taxon>Dinophyceae</taxon>
        <taxon>Suessiales</taxon>
        <taxon>Symbiodiniaceae</taxon>
        <taxon>Cladocopium</taxon>
    </lineage>
</organism>
<accession>A0A9P1CGC1</accession>
<reference evidence="2" key="1">
    <citation type="submission" date="2022-10" db="EMBL/GenBank/DDBJ databases">
        <authorList>
            <person name="Chen Y."/>
            <person name="Dougan E. K."/>
            <person name="Chan C."/>
            <person name="Rhodes N."/>
            <person name="Thang M."/>
        </authorList>
    </citation>
    <scope>NUCLEOTIDE SEQUENCE</scope>
</reference>
<evidence type="ECO:0000313" key="2">
    <source>
        <dbReference type="EMBL" id="CAI3990955.1"/>
    </source>
</evidence>
<dbReference type="GO" id="GO:0004386">
    <property type="term" value="F:helicase activity"/>
    <property type="evidence" value="ECO:0007669"/>
    <property type="project" value="UniProtKB-KW"/>
</dbReference>
<keyword evidence="4" id="KW-0547">Nucleotide-binding</keyword>
<dbReference type="AlphaFoldDB" id="A0A9P1CGC1"/>
<dbReference type="EMBL" id="CAMXCT010001535">
    <property type="protein sequence ID" value="CAI3990955.1"/>
    <property type="molecule type" value="Genomic_DNA"/>
</dbReference>
<dbReference type="Pfam" id="PF20209">
    <property type="entry name" value="DUF6570"/>
    <property type="match status" value="1"/>
</dbReference>
<keyword evidence="4" id="KW-0347">Helicase</keyword>
<evidence type="ECO:0000313" key="3">
    <source>
        <dbReference type="EMBL" id="CAL1144330.1"/>
    </source>
</evidence>
<dbReference type="InterPro" id="IPR046700">
    <property type="entry name" value="DUF6570"/>
</dbReference>
<dbReference type="EMBL" id="CAMXCT020001535">
    <property type="protein sequence ID" value="CAL1144330.1"/>
    <property type="molecule type" value="Genomic_DNA"/>
</dbReference>
<gene>
    <name evidence="2" type="ORF">C1SCF055_LOCUS17903</name>
</gene>
<dbReference type="EMBL" id="CAMXCT030001535">
    <property type="protein sequence ID" value="CAL4778267.1"/>
    <property type="molecule type" value="Genomic_DNA"/>
</dbReference>